<dbReference type="RefSeq" id="XP_013418697.1">
    <property type="nucleotide sequence ID" value="XM_013563243.1"/>
</dbReference>
<dbReference type="KEGG" id="lak:106179544"/>
<evidence type="ECO:0000313" key="2">
    <source>
        <dbReference type="Proteomes" id="UP000085678"/>
    </source>
</evidence>
<keyword evidence="2" id="KW-1185">Reference proteome</keyword>
<feature type="region of interest" description="Disordered" evidence="1">
    <location>
        <begin position="91"/>
        <end position="145"/>
    </location>
</feature>
<organism evidence="2 3">
    <name type="scientific">Lingula anatina</name>
    <name type="common">Brachiopod</name>
    <name type="synonym">Lingula unguis</name>
    <dbReference type="NCBI Taxonomy" id="7574"/>
    <lineage>
        <taxon>Eukaryota</taxon>
        <taxon>Metazoa</taxon>
        <taxon>Spiralia</taxon>
        <taxon>Lophotrochozoa</taxon>
        <taxon>Brachiopoda</taxon>
        <taxon>Linguliformea</taxon>
        <taxon>Lingulata</taxon>
        <taxon>Lingulida</taxon>
        <taxon>Linguloidea</taxon>
        <taxon>Lingulidae</taxon>
        <taxon>Lingula</taxon>
    </lineage>
</organism>
<dbReference type="Proteomes" id="UP000085678">
    <property type="component" value="Unplaced"/>
</dbReference>
<dbReference type="GeneID" id="106179544"/>
<accession>A0A1S3K8V8</accession>
<evidence type="ECO:0000256" key="1">
    <source>
        <dbReference type="SAM" id="MobiDB-lite"/>
    </source>
</evidence>
<feature type="compositionally biased region" description="Basic and acidic residues" evidence="1">
    <location>
        <begin position="1"/>
        <end position="15"/>
    </location>
</feature>
<reference evidence="3 4" key="1">
    <citation type="submission" date="2025-04" db="UniProtKB">
        <authorList>
            <consortium name="RefSeq"/>
        </authorList>
    </citation>
    <scope>IDENTIFICATION</scope>
    <source>
        <tissue evidence="3 4">Gonads</tissue>
    </source>
</reference>
<gene>
    <name evidence="3 4" type="primary">LOC106179544</name>
</gene>
<dbReference type="AlphaFoldDB" id="A0A1S3K8V8"/>
<feature type="compositionally biased region" description="Polar residues" evidence="1">
    <location>
        <begin position="101"/>
        <end position="129"/>
    </location>
</feature>
<dbReference type="RefSeq" id="XP_013418696.1">
    <property type="nucleotide sequence ID" value="XM_013563242.1"/>
</dbReference>
<sequence length="157" mass="17333">MDIVEDLHHRDHSTDESGDEGSFLGNETMDSGDGSSVLSEPTPATRSFKESSKGLAKEFKRDTGKFVRFIKKKFTKADKNAVKAISIEQDTNTYQLPVGSSAESPIHTTSWHSEARQSPTNTSITLIDDSSSKKKKSSHKRSKKVDIVTIRDSSVED</sequence>
<proteinExistence type="predicted"/>
<name>A0A1S3K8V8_LINAN</name>
<feature type="compositionally biased region" description="Basic residues" evidence="1">
    <location>
        <begin position="133"/>
        <end position="143"/>
    </location>
</feature>
<feature type="compositionally biased region" description="Polar residues" evidence="1">
    <location>
        <begin position="33"/>
        <end position="45"/>
    </location>
</feature>
<evidence type="ECO:0000313" key="3">
    <source>
        <dbReference type="RefSeq" id="XP_013418696.1"/>
    </source>
</evidence>
<feature type="region of interest" description="Disordered" evidence="1">
    <location>
        <begin position="1"/>
        <end position="54"/>
    </location>
</feature>
<protein>
    <submittedName>
        <fullName evidence="3">Uncharacterized protein LOC106179544 isoform X1</fullName>
    </submittedName>
    <submittedName>
        <fullName evidence="4">Uncharacterized protein LOC106179544 isoform X2</fullName>
    </submittedName>
</protein>
<evidence type="ECO:0000313" key="4">
    <source>
        <dbReference type="RefSeq" id="XP_013418697.1"/>
    </source>
</evidence>